<reference evidence="1" key="2">
    <citation type="submission" date="2006-09" db="EMBL/GenBank/DDBJ databases">
        <title>Improved gene annotation of the rice (Oryza sativa) genomes.</title>
        <authorList>
            <person name="Wang J."/>
            <person name="Li R."/>
            <person name="Fan W."/>
            <person name="Huang Q."/>
            <person name="Zhang J."/>
            <person name="Zhou Y."/>
            <person name="Hu Y."/>
            <person name="Zi S."/>
            <person name="Li J."/>
            <person name="Ni P."/>
            <person name="Zheng H."/>
            <person name="Zhang Y."/>
            <person name="Zhao M."/>
            <person name="Hao Q."/>
            <person name="McDermott J."/>
            <person name="Samudrala R."/>
            <person name="Kristiansen K."/>
            <person name="Wong G.K.-S."/>
        </authorList>
    </citation>
    <scope>NUCLEOTIDE SEQUENCE</scope>
</reference>
<dbReference type="SUPFAM" id="SSF47473">
    <property type="entry name" value="EF-hand"/>
    <property type="match status" value="1"/>
</dbReference>
<organism evidence="1 3">
    <name type="scientific">Oryza sativa subsp. indica</name>
    <name type="common">Rice</name>
    <dbReference type="NCBI Taxonomy" id="39946"/>
    <lineage>
        <taxon>Eukaryota</taxon>
        <taxon>Viridiplantae</taxon>
        <taxon>Streptophyta</taxon>
        <taxon>Embryophyta</taxon>
        <taxon>Tracheophyta</taxon>
        <taxon>Spermatophyta</taxon>
        <taxon>Magnoliopsida</taxon>
        <taxon>Liliopsida</taxon>
        <taxon>Poales</taxon>
        <taxon>Poaceae</taxon>
        <taxon>BOP clade</taxon>
        <taxon>Oryzoideae</taxon>
        <taxon>Oryzeae</taxon>
        <taxon>Oryzinae</taxon>
        <taxon>Oryza</taxon>
        <taxon>Oryza sativa</taxon>
    </lineage>
</organism>
<protein>
    <recommendedName>
        <fullName evidence="4">EF-hand domain-containing protein</fullName>
    </recommendedName>
</protein>
<evidence type="ECO:0000313" key="1">
    <source>
        <dbReference type="EMBL" id="EAY99196.1"/>
    </source>
</evidence>
<name>A2Y7Y6_ORYSI</name>
<proteinExistence type="predicted"/>
<gene>
    <name evidence="1" type="ORF">OsI_21152</name>
    <name evidence="2" type="ORF">OsI_21154</name>
</gene>
<dbReference type="InterPro" id="IPR011992">
    <property type="entry name" value="EF-hand-dom_pair"/>
</dbReference>
<sequence length="105" mass="12254">MALDNGQELRLLQALRRQVQVWLHLRCHLQKGEFKGDDGDVAFKISNIQYRKLDFEEISAAAISVYQMEGLETWKQHARQAYEFFDKEGNRPIVIDELASVYIDP</sequence>
<dbReference type="AlphaFoldDB" id="A2Y7Y6"/>
<dbReference type="Proteomes" id="UP000007015">
    <property type="component" value="Chromosome 5"/>
</dbReference>
<dbReference type="EMBL" id="CM000130">
    <property type="protein sequence ID" value="EAY99196.1"/>
    <property type="molecule type" value="Genomic_DNA"/>
</dbReference>
<evidence type="ECO:0008006" key="4">
    <source>
        <dbReference type="Google" id="ProtNLM"/>
    </source>
</evidence>
<dbReference type="HOGENOM" id="CLU_2241073_0_0_1"/>
<dbReference type="Gramene" id="BGIOSGA020444-TA">
    <property type="protein sequence ID" value="BGIOSGA020444-PA"/>
    <property type="gene ID" value="BGIOSGA020444"/>
</dbReference>
<dbReference type="STRING" id="39946.A2Y7Y6"/>
<dbReference type="EMBL" id="CM000130">
    <property type="protein sequence ID" value="EEC79763.1"/>
    <property type="molecule type" value="Genomic_DNA"/>
</dbReference>
<keyword evidence="3" id="KW-1185">Reference proteome</keyword>
<reference evidence="1" key="3">
    <citation type="submission" date="2008-12" db="EMBL/GenBank/DDBJ databases">
        <authorList>
            <person name="Wang J."/>
            <person name="Li R."/>
            <person name="Fan W."/>
            <person name="Huang Q."/>
            <person name="Zhang J."/>
            <person name="Zhou Y."/>
            <person name="Hu Y."/>
            <person name="Zi S."/>
            <person name="Li J."/>
            <person name="Ni P."/>
            <person name="Zheng H."/>
            <person name="Zhang Y."/>
            <person name="Zhao M."/>
            <person name="Hao Q."/>
            <person name="McDermott J."/>
            <person name="Samudrala R."/>
            <person name="Kristiansen K."/>
            <person name="Wong G.K.-S."/>
        </authorList>
    </citation>
    <scope>NUCLEOTIDE SEQUENCE</scope>
</reference>
<accession>A2Y7Y6</accession>
<evidence type="ECO:0000313" key="2">
    <source>
        <dbReference type="EMBL" id="EEC79763.1"/>
    </source>
</evidence>
<dbReference type="Gramene" id="BGIOSGA020446-TA">
    <property type="protein sequence ID" value="BGIOSGA020446-PA"/>
    <property type="gene ID" value="BGIOSGA020446"/>
</dbReference>
<reference evidence="1 3" key="1">
    <citation type="journal article" date="2005" name="PLoS Biol.">
        <title>The genomes of Oryza sativa: a history of duplications.</title>
        <authorList>
            <person name="Yu J."/>
            <person name="Wang J."/>
            <person name="Lin W."/>
            <person name="Li S."/>
            <person name="Li H."/>
            <person name="Zhou J."/>
            <person name="Ni P."/>
            <person name="Dong W."/>
            <person name="Hu S."/>
            <person name="Zeng C."/>
            <person name="Zhang J."/>
            <person name="Zhang Y."/>
            <person name="Li R."/>
            <person name="Xu Z."/>
            <person name="Li S."/>
            <person name="Li X."/>
            <person name="Zheng H."/>
            <person name="Cong L."/>
            <person name="Lin L."/>
            <person name="Yin J."/>
            <person name="Geng J."/>
            <person name="Li G."/>
            <person name="Shi J."/>
            <person name="Liu J."/>
            <person name="Lv H."/>
            <person name="Li J."/>
            <person name="Wang J."/>
            <person name="Deng Y."/>
            <person name="Ran L."/>
            <person name="Shi X."/>
            <person name="Wang X."/>
            <person name="Wu Q."/>
            <person name="Li C."/>
            <person name="Ren X."/>
            <person name="Wang J."/>
            <person name="Wang X."/>
            <person name="Li D."/>
            <person name="Liu D."/>
            <person name="Zhang X."/>
            <person name="Ji Z."/>
            <person name="Zhao W."/>
            <person name="Sun Y."/>
            <person name="Zhang Z."/>
            <person name="Bao J."/>
            <person name="Han Y."/>
            <person name="Dong L."/>
            <person name="Ji J."/>
            <person name="Chen P."/>
            <person name="Wu S."/>
            <person name="Liu J."/>
            <person name="Xiao Y."/>
            <person name="Bu D."/>
            <person name="Tan J."/>
            <person name="Yang L."/>
            <person name="Ye C."/>
            <person name="Zhang J."/>
            <person name="Xu J."/>
            <person name="Zhou Y."/>
            <person name="Yu Y."/>
            <person name="Zhang B."/>
            <person name="Zhuang S."/>
            <person name="Wei H."/>
            <person name="Liu B."/>
            <person name="Lei M."/>
            <person name="Yu H."/>
            <person name="Li Y."/>
            <person name="Xu H."/>
            <person name="Wei S."/>
            <person name="He X."/>
            <person name="Fang L."/>
            <person name="Zhang Z."/>
            <person name="Zhang Y."/>
            <person name="Huang X."/>
            <person name="Su Z."/>
            <person name="Tong W."/>
            <person name="Li J."/>
            <person name="Tong Z."/>
            <person name="Li S."/>
            <person name="Ye J."/>
            <person name="Wang L."/>
            <person name="Fang L."/>
            <person name="Lei T."/>
            <person name="Chen C."/>
            <person name="Chen H."/>
            <person name="Xu Z."/>
            <person name="Li H."/>
            <person name="Huang H."/>
            <person name="Zhang F."/>
            <person name="Xu H."/>
            <person name="Li N."/>
            <person name="Zhao C."/>
            <person name="Li S."/>
            <person name="Dong L."/>
            <person name="Huang Y."/>
            <person name="Li L."/>
            <person name="Xi Y."/>
            <person name="Qi Q."/>
            <person name="Li W."/>
            <person name="Zhang B."/>
            <person name="Hu W."/>
            <person name="Zhang Y."/>
            <person name="Tian X."/>
            <person name="Jiao Y."/>
            <person name="Liang X."/>
            <person name="Jin J."/>
            <person name="Gao L."/>
            <person name="Zheng W."/>
            <person name="Hao B."/>
            <person name="Liu S."/>
            <person name="Wang W."/>
            <person name="Yuan L."/>
            <person name="Cao M."/>
            <person name="McDermott J."/>
            <person name="Samudrala R."/>
            <person name="Wang J."/>
            <person name="Wong G.K."/>
            <person name="Yang H."/>
        </authorList>
    </citation>
    <scope>NUCLEOTIDE SEQUENCE [LARGE SCALE GENOMIC DNA]</scope>
    <source>
        <strain evidence="3">cv. 93-11</strain>
    </source>
</reference>
<evidence type="ECO:0000313" key="3">
    <source>
        <dbReference type="Proteomes" id="UP000007015"/>
    </source>
</evidence>